<protein>
    <submittedName>
        <fullName evidence="2">Uncharacterized protein</fullName>
    </submittedName>
</protein>
<dbReference type="AlphaFoldDB" id="A0A9W9EZF1"/>
<gene>
    <name evidence="2" type="ORF">N7532_009528</name>
</gene>
<dbReference type="RefSeq" id="XP_056472825.1">
    <property type="nucleotide sequence ID" value="XM_056622019.1"/>
</dbReference>
<name>A0A9W9EZF1_9EURO</name>
<proteinExistence type="predicted"/>
<accession>A0A9W9EZF1</accession>
<reference evidence="2" key="2">
    <citation type="journal article" date="2023" name="IMA Fungus">
        <title>Comparative genomic study of the Penicillium genus elucidates a diverse pangenome and 15 lateral gene transfer events.</title>
        <authorList>
            <person name="Petersen C."/>
            <person name="Sorensen T."/>
            <person name="Nielsen M.R."/>
            <person name="Sondergaard T.E."/>
            <person name="Sorensen J.L."/>
            <person name="Fitzpatrick D.A."/>
            <person name="Frisvad J.C."/>
            <person name="Nielsen K.L."/>
        </authorList>
    </citation>
    <scope>NUCLEOTIDE SEQUENCE</scope>
    <source>
        <strain evidence="2">IBT 30761</strain>
    </source>
</reference>
<dbReference type="GeneID" id="81360998"/>
<feature type="signal peptide" evidence="1">
    <location>
        <begin position="1"/>
        <end position="17"/>
    </location>
</feature>
<dbReference type="EMBL" id="JAPQKI010000009">
    <property type="protein sequence ID" value="KAJ5090844.1"/>
    <property type="molecule type" value="Genomic_DNA"/>
</dbReference>
<evidence type="ECO:0000256" key="1">
    <source>
        <dbReference type="SAM" id="SignalP"/>
    </source>
</evidence>
<organism evidence="2 3">
    <name type="scientific">Penicillium argentinense</name>
    <dbReference type="NCBI Taxonomy" id="1131581"/>
    <lineage>
        <taxon>Eukaryota</taxon>
        <taxon>Fungi</taxon>
        <taxon>Dikarya</taxon>
        <taxon>Ascomycota</taxon>
        <taxon>Pezizomycotina</taxon>
        <taxon>Eurotiomycetes</taxon>
        <taxon>Eurotiomycetidae</taxon>
        <taxon>Eurotiales</taxon>
        <taxon>Aspergillaceae</taxon>
        <taxon>Penicillium</taxon>
    </lineage>
</organism>
<reference evidence="2" key="1">
    <citation type="submission" date="2022-11" db="EMBL/GenBank/DDBJ databases">
        <authorList>
            <person name="Petersen C."/>
        </authorList>
    </citation>
    <scope>NUCLEOTIDE SEQUENCE</scope>
    <source>
        <strain evidence="2">IBT 30761</strain>
    </source>
</reference>
<dbReference type="OrthoDB" id="10392698at2759"/>
<keyword evidence="3" id="KW-1185">Reference proteome</keyword>
<keyword evidence="1" id="KW-0732">Signal</keyword>
<comment type="caution">
    <text evidence="2">The sequence shown here is derived from an EMBL/GenBank/DDBJ whole genome shotgun (WGS) entry which is preliminary data.</text>
</comment>
<feature type="chain" id="PRO_5040778098" evidence="1">
    <location>
        <begin position="18"/>
        <end position="73"/>
    </location>
</feature>
<dbReference type="Proteomes" id="UP001149074">
    <property type="component" value="Unassembled WGS sequence"/>
</dbReference>
<sequence>MKFFTLALLALVSIVIASSTPAGSTIEKRCNCIAELACKDGCRVFAGLPAGHVSEAFCELGCTGASGCGVNKC</sequence>
<evidence type="ECO:0000313" key="3">
    <source>
        <dbReference type="Proteomes" id="UP001149074"/>
    </source>
</evidence>
<evidence type="ECO:0000313" key="2">
    <source>
        <dbReference type="EMBL" id="KAJ5090844.1"/>
    </source>
</evidence>